<dbReference type="GO" id="GO:0042742">
    <property type="term" value="P:defense response to bacterium"/>
    <property type="evidence" value="ECO:0007669"/>
    <property type="project" value="UniProtKB-KW"/>
</dbReference>
<dbReference type="InParanoid" id="A0A672I8G7"/>
<evidence type="ECO:0000256" key="3">
    <source>
        <dbReference type="ARBA" id="ARBA00023157"/>
    </source>
</evidence>
<proteinExistence type="inferred from homology"/>
<dbReference type="AlphaFoldDB" id="A0A672I8G7"/>
<dbReference type="InterPro" id="IPR001916">
    <property type="entry name" value="Glyco_hydro_22"/>
</dbReference>
<evidence type="ECO:0000313" key="6">
    <source>
        <dbReference type="Proteomes" id="UP000472267"/>
    </source>
</evidence>
<dbReference type="PANTHER" id="PTHR11407:SF63">
    <property type="entry name" value="LYSOZYME C"/>
    <property type="match status" value="1"/>
</dbReference>
<dbReference type="Proteomes" id="UP000472267">
    <property type="component" value="Unassembled WGS sequence"/>
</dbReference>
<dbReference type="SUPFAM" id="SSF53955">
    <property type="entry name" value="Lysozyme-like"/>
    <property type="match status" value="1"/>
</dbReference>
<dbReference type="PROSITE" id="PS51348">
    <property type="entry name" value="GLYCOSYL_HYDROL_F22_2"/>
    <property type="match status" value="1"/>
</dbReference>
<dbReference type="Pfam" id="PF00062">
    <property type="entry name" value="Lys"/>
    <property type="match status" value="1"/>
</dbReference>
<keyword evidence="3" id="KW-1015">Disulfide bond</keyword>
<dbReference type="GO" id="GO:0003796">
    <property type="term" value="F:lysozyme activity"/>
    <property type="evidence" value="ECO:0007669"/>
    <property type="project" value="UniProtKB-EC"/>
</dbReference>
<reference evidence="5" key="1">
    <citation type="submission" date="2025-08" db="UniProtKB">
        <authorList>
            <consortium name="Ensembl"/>
        </authorList>
    </citation>
    <scope>IDENTIFICATION</scope>
</reference>
<keyword evidence="2" id="KW-0929">Antimicrobial</keyword>
<evidence type="ECO:0000256" key="1">
    <source>
        <dbReference type="ARBA" id="ARBA00012732"/>
    </source>
</evidence>
<dbReference type="GO" id="GO:0031640">
    <property type="term" value="P:killing of cells of another organism"/>
    <property type="evidence" value="ECO:0007669"/>
    <property type="project" value="UniProtKB-KW"/>
</dbReference>
<dbReference type="Ensembl" id="ENSSFAT00005038855.1">
    <property type="protein sequence ID" value="ENSSFAP00005037459.1"/>
    <property type="gene ID" value="ENSSFAG00005018843.1"/>
</dbReference>
<keyword evidence="2" id="KW-0081">Bacteriolytic enzyme</keyword>
<evidence type="ECO:0000313" key="5">
    <source>
        <dbReference type="Ensembl" id="ENSSFAP00005037459.1"/>
    </source>
</evidence>
<dbReference type="PRINTS" id="PR00135">
    <property type="entry name" value="LYZLACT"/>
</dbReference>
<evidence type="ECO:0000256" key="2">
    <source>
        <dbReference type="ARBA" id="ARBA00022638"/>
    </source>
</evidence>
<dbReference type="Gene3D" id="1.10.530.10">
    <property type="match status" value="1"/>
</dbReference>
<dbReference type="PANTHER" id="PTHR11407">
    <property type="entry name" value="LYSOZYME C"/>
    <property type="match status" value="1"/>
</dbReference>
<protein>
    <recommendedName>
        <fullName evidence="1">lysozyme</fullName>
        <ecNumber evidence="1">3.2.1.17</ecNumber>
    </recommendedName>
</protein>
<dbReference type="SMART" id="SM00263">
    <property type="entry name" value="LYZ1"/>
    <property type="match status" value="1"/>
</dbReference>
<accession>A0A672I8G7</accession>
<organism evidence="5 6">
    <name type="scientific">Salarias fasciatus</name>
    <name type="common">Jewelled blenny</name>
    <name type="synonym">Blennius fasciatus</name>
    <dbReference type="NCBI Taxonomy" id="181472"/>
    <lineage>
        <taxon>Eukaryota</taxon>
        <taxon>Metazoa</taxon>
        <taxon>Chordata</taxon>
        <taxon>Craniata</taxon>
        <taxon>Vertebrata</taxon>
        <taxon>Euteleostomi</taxon>
        <taxon>Actinopterygii</taxon>
        <taxon>Neopterygii</taxon>
        <taxon>Teleostei</taxon>
        <taxon>Neoteleostei</taxon>
        <taxon>Acanthomorphata</taxon>
        <taxon>Ovalentaria</taxon>
        <taxon>Blenniimorphae</taxon>
        <taxon>Blenniiformes</taxon>
        <taxon>Blennioidei</taxon>
        <taxon>Blenniidae</taxon>
        <taxon>Salariinae</taxon>
        <taxon>Salarias</taxon>
    </lineage>
</organism>
<comment type="similarity">
    <text evidence="4">Belongs to the glycosyl hydrolase 22 family.</text>
</comment>
<dbReference type="EC" id="3.2.1.17" evidence="1"/>
<keyword evidence="6" id="KW-1185">Reference proteome</keyword>
<reference evidence="5" key="2">
    <citation type="submission" date="2025-09" db="UniProtKB">
        <authorList>
            <consortium name="Ensembl"/>
        </authorList>
    </citation>
    <scope>IDENTIFICATION</scope>
</reference>
<sequence>MTCGSHFLMPSATLQYFYCAGVCLSQWESSFNTKATSKNGDGSTDYGIFQINSRYWCEDGSYSSNGCNIKCSSHKSFGLLVVYLDLCKLTVTNATDPVIILFWIMLSTSCQDLD</sequence>
<name>A0A672I8G7_SALFA</name>
<dbReference type="InterPro" id="IPR023346">
    <property type="entry name" value="Lysozyme-like_dom_sf"/>
</dbReference>
<evidence type="ECO:0000256" key="4">
    <source>
        <dbReference type="RuleBase" id="RU004440"/>
    </source>
</evidence>